<keyword evidence="2" id="KW-0472">Membrane</keyword>
<proteinExistence type="predicted"/>
<dbReference type="AlphaFoldDB" id="A0A843XBR4"/>
<feature type="region of interest" description="Disordered" evidence="1">
    <location>
        <begin position="30"/>
        <end position="50"/>
    </location>
</feature>
<feature type="transmembrane region" description="Helical" evidence="2">
    <location>
        <begin position="6"/>
        <end position="25"/>
    </location>
</feature>
<reference evidence="3" key="1">
    <citation type="submission" date="2017-07" db="EMBL/GenBank/DDBJ databases">
        <title>Taro Niue Genome Assembly and Annotation.</title>
        <authorList>
            <person name="Atibalentja N."/>
            <person name="Keating K."/>
            <person name="Fields C.J."/>
        </authorList>
    </citation>
    <scope>NUCLEOTIDE SEQUENCE</scope>
    <source>
        <strain evidence="3">Niue_2</strain>
        <tissue evidence="3">Leaf</tissue>
    </source>
</reference>
<evidence type="ECO:0000313" key="3">
    <source>
        <dbReference type="EMBL" id="MQM16677.1"/>
    </source>
</evidence>
<evidence type="ECO:0000256" key="2">
    <source>
        <dbReference type="SAM" id="Phobius"/>
    </source>
</evidence>
<accession>A0A843XBR4</accession>
<comment type="caution">
    <text evidence="3">The sequence shown here is derived from an EMBL/GenBank/DDBJ whole genome shotgun (WGS) entry which is preliminary data.</text>
</comment>
<evidence type="ECO:0000313" key="4">
    <source>
        <dbReference type="Proteomes" id="UP000652761"/>
    </source>
</evidence>
<sequence>MLQGIWCGMLAGTVLQTAILFWVTYRTNWNKERGGGTSSSDGETWRRVGGDDEDPAIVIEVLRVVFKVVAKASATAPASVVPPLRSEPPEQLSEALWRADSGHAREAL</sequence>
<keyword evidence="4" id="KW-1185">Reference proteome</keyword>
<organism evidence="3 4">
    <name type="scientific">Colocasia esculenta</name>
    <name type="common">Wild taro</name>
    <name type="synonym">Arum esculentum</name>
    <dbReference type="NCBI Taxonomy" id="4460"/>
    <lineage>
        <taxon>Eukaryota</taxon>
        <taxon>Viridiplantae</taxon>
        <taxon>Streptophyta</taxon>
        <taxon>Embryophyta</taxon>
        <taxon>Tracheophyta</taxon>
        <taxon>Spermatophyta</taxon>
        <taxon>Magnoliopsida</taxon>
        <taxon>Liliopsida</taxon>
        <taxon>Araceae</taxon>
        <taxon>Aroideae</taxon>
        <taxon>Colocasieae</taxon>
        <taxon>Colocasia</taxon>
    </lineage>
</organism>
<name>A0A843XBR4_COLES</name>
<protein>
    <submittedName>
        <fullName evidence="3">Uncharacterized protein</fullName>
    </submittedName>
</protein>
<dbReference type="EMBL" id="NMUH01007118">
    <property type="protein sequence ID" value="MQM16677.1"/>
    <property type="molecule type" value="Genomic_DNA"/>
</dbReference>
<feature type="non-terminal residue" evidence="3">
    <location>
        <position position="1"/>
    </location>
</feature>
<keyword evidence="2" id="KW-1133">Transmembrane helix</keyword>
<keyword evidence="2" id="KW-0812">Transmembrane</keyword>
<dbReference type="Proteomes" id="UP000652761">
    <property type="component" value="Unassembled WGS sequence"/>
</dbReference>
<gene>
    <name evidence="3" type="ORF">Taro_049634</name>
</gene>
<evidence type="ECO:0000256" key="1">
    <source>
        <dbReference type="SAM" id="MobiDB-lite"/>
    </source>
</evidence>